<evidence type="ECO:0000256" key="2">
    <source>
        <dbReference type="ARBA" id="ARBA00022714"/>
    </source>
</evidence>
<dbReference type="EMBL" id="JAANHS010000006">
    <property type="protein sequence ID" value="NHB77025.1"/>
    <property type="molecule type" value="Genomic_DNA"/>
</dbReference>
<dbReference type="PANTHER" id="PTHR43756">
    <property type="entry name" value="CHOLINE MONOOXYGENASE, CHLOROPLASTIC"/>
    <property type="match status" value="1"/>
</dbReference>
<evidence type="ECO:0000256" key="1">
    <source>
        <dbReference type="ARBA" id="ARBA00001962"/>
    </source>
</evidence>
<comment type="cofactor">
    <cofactor evidence="1">
        <name>Fe cation</name>
        <dbReference type="ChEBI" id="CHEBI:24875"/>
    </cofactor>
</comment>
<accession>A0ABX0G804</accession>
<evidence type="ECO:0000256" key="5">
    <source>
        <dbReference type="ARBA" id="ARBA00023004"/>
    </source>
</evidence>
<dbReference type="RefSeq" id="WP_166403051.1">
    <property type="nucleotide sequence ID" value="NZ_JAANHS010000006.1"/>
</dbReference>
<dbReference type="Pfam" id="PF00355">
    <property type="entry name" value="Rieske"/>
    <property type="match status" value="1"/>
</dbReference>
<dbReference type="GO" id="GO:0051213">
    <property type="term" value="F:dioxygenase activity"/>
    <property type="evidence" value="ECO:0007669"/>
    <property type="project" value="UniProtKB-KW"/>
</dbReference>
<evidence type="ECO:0000313" key="10">
    <source>
        <dbReference type="Proteomes" id="UP001515660"/>
    </source>
</evidence>
<evidence type="ECO:0000313" key="9">
    <source>
        <dbReference type="EMBL" id="NHB77025.1"/>
    </source>
</evidence>
<feature type="compositionally biased region" description="Low complexity" evidence="7">
    <location>
        <begin position="378"/>
        <end position="399"/>
    </location>
</feature>
<name>A0ABX0G804_9RHOB</name>
<evidence type="ECO:0000259" key="8">
    <source>
        <dbReference type="PROSITE" id="PS51296"/>
    </source>
</evidence>
<reference evidence="9 10" key="1">
    <citation type="journal article" date="2022" name="Microorganisms">
        <title>Genome Sequence and Characterization of a Xanthorhodopsin-Containing, Aerobic Anoxygenic Phototrophic Rhodobacter Species, Isolated from Mesophilic Conditions at Yellowstone National Park.</title>
        <authorList>
            <person name="Kyndt J.A."/>
            <person name="Robertson S."/>
            <person name="Shoffstall I.B."/>
            <person name="Ramaley R.F."/>
            <person name="Meyer T.E."/>
        </authorList>
    </citation>
    <scope>NUCLEOTIDE SEQUENCE [LARGE SCALE GENOMIC DNA]</scope>
    <source>
        <strain evidence="9 10">M37P</strain>
    </source>
</reference>
<dbReference type="PRINTS" id="PR00090">
    <property type="entry name" value="RNGDIOXGNASE"/>
</dbReference>
<dbReference type="CDD" id="cd03469">
    <property type="entry name" value="Rieske_RO_Alpha_N"/>
    <property type="match status" value="1"/>
</dbReference>
<keyword evidence="2" id="KW-0001">2Fe-2S</keyword>
<dbReference type="CDD" id="cd00680">
    <property type="entry name" value="RHO_alpha_C"/>
    <property type="match status" value="1"/>
</dbReference>
<dbReference type="SUPFAM" id="SSF55961">
    <property type="entry name" value="Bet v1-like"/>
    <property type="match status" value="1"/>
</dbReference>
<dbReference type="PROSITE" id="PS51296">
    <property type="entry name" value="RIESKE"/>
    <property type="match status" value="1"/>
</dbReference>
<evidence type="ECO:0000256" key="6">
    <source>
        <dbReference type="ARBA" id="ARBA00023014"/>
    </source>
</evidence>
<feature type="domain" description="Rieske" evidence="8">
    <location>
        <begin position="24"/>
        <end position="132"/>
    </location>
</feature>
<sequence>MPAGFYTDPAIFALEREKLFLKHWFFLCRAEDLPQPGDYRAFDSPGGPIVLIRGSDDRLRCFANVCRHRGSILLEGRGNTGGRITCPYHAWSYLTDGRLYGCPDMKDAEGFDKVQNGMVALDLDQWEGFVFARFTRDGPSLRKHLGDFPDRMASHKLGRMRCTWAVTLDVACNWKLILENAVETYHTGIVHRDTVGAQQSRSPATTGDWIAIHVISGRSIATLGTDQPPFPPIEGLDADARMGTYFTVIFPTVQFAVAQDCLWWLNTIPVSESRTLLEVGGCFPEDRLALPDFLARAAPYHDRWERVAKEDVGILEKQQRALGSALYKPGPLSWRDVTVQAMGLRVVDRLCLRRLVVRLRLLLAGSTDEETKANEETSPAASSPCAAAPARDPACVRAR</sequence>
<dbReference type="InterPro" id="IPR015879">
    <property type="entry name" value="Ring_hydroxy_dOase_asu_C_dom"/>
</dbReference>
<evidence type="ECO:0000256" key="7">
    <source>
        <dbReference type="SAM" id="MobiDB-lite"/>
    </source>
</evidence>
<keyword evidence="6" id="KW-0411">Iron-sulfur</keyword>
<keyword evidence="5" id="KW-0408">Iron</keyword>
<keyword evidence="3" id="KW-0479">Metal-binding</keyword>
<dbReference type="Proteomes" id="UP001515660">
    <property type="component" value="Unassembled WGS sequence"/>
</dbReference>
<dbReference type="InterPro" id="IPR036922">
    <property type="entry name" value="Rieske_2Fe-2S_sf"/>
</dbReference>
<dbReference type="Pfam" id="PF00848">
    <property type="entry name" value="Ring_hydroxyl_A"/>
    <property type="match status" value="1"/>
</dbReference>
<dbReference type="InterPro" id="IPR017941">
    <property type="entry name" value="Rieske_2Fe-2S"/>
</dbReference>
<dbReference type="InterPro" id="IPR001663">
    <property type="entry name" value="Rng_hydr_dOase-A"/>
</dbReference>
<dbReference type="PANTHER" id="PTHR43756:SF5">
    <property type="entry name" value="CHOLINE MONOOXYGENASE, CHLOROPLASTIC"/>
    <property type="match status" value="1"/>
</dbReference>
<evidence type="ECO:0000256" key="3">
    <source>
        <dbReference type="ARBA" id="ARBA00022723"/>
    </source>
</evidence>
<keyword evidence="4" id="KW-0560">Oxidoreductase</keyword>
<dbReference type="Gene3D" id="3.90.380.10">
    <property type="entry name" value="Naphthalene 1,2-dioxygenase Alpha Subunit, Chain A, domain 1"/>
    <property type="match status" value="2"/>
</dbReference>
<evidence type="ECO:0000256" key="4">
    <source>
        <dbReference type="ARBA" id="ARBA00023002"/>
    </source>
</evidence>
<protein>
    <submittedName>
        <fullName evidence="9">Aromatic ring-hydroxylating dioxygenase subunit alpha</fullName>
    </submittedName>
</protein>
<organism evidence="9 10">
    <name type="scientific">Rhodobacter calidifons</name>
    <dbReference type="NCBI Taxonomy" id="2715277"/>
    <lineage>
        <taxon>Bacteria</taxon>
        <taxon>Pseudomonadati</taxon>
        <taxon>Pseudomonadota</taxon>
        <taxon>Alphaproteobacteria</taxon>
        <taxon>Rhodobacterales</taxon>
        <taxon>Rhodobacter group</taxon>
        <taxon>Rhodobacter</taxon>
    </lineage>
</organism>
<proteinExistence type="predicted"/>
<keyword evidence="10" id="KW-1185">Reference proteome</keyword>
<dbReference type="SUPFAM" id="SSF50022">
    <property type="entry name" value="ISP domain"/>
    <property type="match status" value="1"/>
</dbReference>
<dbReference type="Gene3D" id="2.102.10.10">
    <property type="entry name" value="Rieske [2Fe-2S] iron-sulphur domain"/>
    <property type="match status" value="1"/>
</dbReference>
<gene>
    <name evidence="9" type="ORF">G8O29_09765</name>
</gene>
<feature type="region of interest" description="Disordered" evidence="7">
    <location>
        <begin position="368"/>
        <end position="399"/>
    </location>
</feature>
<keyword evidence="9" id="KW-0223">Dioxygenase</keyword>
<comment type="caution">
    <text evidence="9">The sequence shown here is derived from an EMBL/GenBank/DDBJ whole genome shotgun (WGS) entry which is preliminary data.</text>
</comment>